<dbReference type="AlphaFoldDB" id="A0A180G1N9"/>
<feature type="region of interest" description="Disordered" evidence="1">
    <location>
        <begin position="41"/>
        <end position="64"/>
    </location>
</feature>
<evidence type="ECO:0000313" key="3">
    <source>
        <dbReference type="EnsemblFungi" id="PTTG_29808-t43_1-p1"/>
    </source>
</evidence>
<dbReference type="VEuPathDB" id="FungiDB:PTTG_29808"/>
<reference evidence="3 4" key="3">
    <citation type="journal article" date="2017" name="G3 (Bethesda)">
        <title>Comparative analysis highlights variable genome content of wheat rusts and divergence of the mating loci.</title>
        <authorList>
            <person name="Cuomo C.A."/>
            <person name="Bakkeren G."/>
            <person name="Khalil H.B."/>
            <person name="Panwar V."/>
            <person name="Joly D."/>
            <person name="Linning R."/>
            <person name="Sakthikumar S."/>
            <person name="Song X."/>
            <person name="Adiconis X."/>
            <person name="Fan L."/>
            <person name="Goldberg J.M."/>
            <person name="Levin J.Z."/>
            <person name="Young S."/>
            <person name="Zeng Q."/>
            <person name="Anikster Y."/>
            <person name="Bruce M."/>
            <person name="Wang M."/>
            <person name="Yin C."/>
            <person name="McCallum B."/>
            <person name="Szabo L.J."/>
            <person name="Hulbert S."/>
            <person name="Chen X."/>
            <person name="Fellers J.P."/>
        </authorList>
    </citation>
    <scope>NUCLEOTIDE SEQUENCE</scope>
    <source>
        <strain evidence="4">Isolate 1-1 / race 1 (BBBD)</strain>
        <strain evidence="3">isolate 1-1 / race 1 (BBBD)</strain>
    </source>
</reference>
<evidence type="ECO:0000313" key="2">
    <source>
        <dbReference type="EMBL" id="OAV86615.1"/>
    </source>
</evidence>
<accession>A0A180G1N9</accession>
<dbReference type="EnsemblFungi" id="PTTG_29808-t43_1">
    <property type="protein sequence ID" value="PTTG_29808-t43_1-p1"/>
    <property type="gene ID" value="PTTG_29808"/>
</dbReference>
<sequence length="112" mass="12167">MDEAPAFRHSQVSLISAIDGQLEATVLAYEDPLDAIKTEEEVAPKSDEDSYLLPEEPTNTSDLMDVHAVDNQVESILDKWFPADDNGTTEPSDSTEDFSIDPTGTPAATQDP</sequence>
<dbReference type="EMBL" id="ADAS02000955">
    <property type="protein sequence ID" value="OAV86615.1"/>
    <property type="molecule type" value="Genomic_DNA"/>
</dbReference>
<reference evidence="2" key="2">
    <citation type="submission" date="2016-05" db="EMBL/GenBank/DDBJ databases">
        <title>Comparative analysis highlights variable genome content of wheat rusts and divergence of the mating loci.</title>
        <authorList>
            <person name="Cuomo C.A."/>
            <person name="Bakkeren G."/>
            <person name="Szabo L."/>
            <person name="Khalil H."/>
            <person name="Joly D."/>
            <person name="Goldberg J."/>
            <person name="Young S."/>
            <person name="Zeng Q."/>
            <person name="Fellers J."/>
        </authorList>
    </citation>
    <scope>NUCLEOTIDE SEQUENCE [LARGE SCALE GENOMIC DNA]</scope>
    <source>
        <strain evidence="2">1-1 BBBD Race 1</strain>
    </source>
</reference>
<name>A0A180G1N9_PUCT1</name>
<dbReference type="Proteomes" id="UP000005240">
    <property type="component" value="Unassembled WGS sequence"/>
</dbReference>
<proteinExistence type="predicted"/>
<evidence type="ECO:0000256" key="1">
    <source>
        <dbReference type="SAM" id="MobiDB-lite"/>
    </source>
</evidence>
<evidence type="ECO:0000313" key="4">
    <source>
        <dbReference type="Proteomes" id="UP000005240"/>
    </source>
</evidence>
<protein>
    <submittedName>
        <fullName evidence="2 3">Uncharacterized protein</fullName>
    </submittedName>
</protein>
<organism evidence="2">
    <name type="scientific">Puccinia triticina (isolate 1-1 / race 1 (BBBD))</name>
    <name type="common">Brown leaf rust fungus</name>
    <dbReference type="NCBI Taxonomy" id="630390"/>
    <lineage>
        <taxon>Eukaryota</taxon>
        <taxon>Fungi</taxon>
        <taxon>Dikarya</taxon>
        <taxon>Basidiomycota</taxon>
        <taxon>Pucciniomycotina</taxon>
        <taxon>Pucciniomycetes</taxon>
        <taxon>Pucciniales</taxon>
        <taxon>Pucciniaceae</taxon>
        <taxon>Puccinia</taxon>
    </lineage>
</organism>
<reference evidence="2" key="1">
    <citation type="submission" date="2009-11" db="EMBL/GenBank/DDBJ databases">
        <authorList>
            <consortium name="The Broad Institute Genome Sequencing Platform"/>
            <person name="Ward D."/>
            <person name="Feldgarden M."/>
            <person name="Earl A."/>
            <person name="Young S.K."/>
            <person name="Zeng Q."/>
            <person name="Koehrsen M."/>
            <person name="Alvarado L."/>
            <person name="Berlin A."/>
            <person name="Bochicchio J."/>
            <person name="Borenstein D."/>
            <person name="Chapman S.B."/>
            <person name="Chen Z."/>
            <person name="Engels R."/>
            <person name="Freedman E."/>
            <person name="Gellesch M."/>
            <person name="Goldberg J."/>
            <person name="Griggs A."/>
            <person name="Gujja S."/>
            <person name="Heilman E."/>
            <person name="Heiman D."/>
            <person name="Hepburn T."/>
            <person name="Howarth C."/>
            <person name="Jen D."/>
            <person name="Larson L."/>
            <person name="Lewis B."/>
            <person name="Mehta T."/>
            <person name="Park D."/>
            <person name="Pearson M."/>
            <person name="Roberts A."/>
            <person name="Saif S."/>
            <person name="Shea T."/>
            <person name="Shenoy N."/>
            <person name="Sisk P."/>
            <person name="Stolte C."/>
            <person name="Sykes S."/>
            <person name="Thomson T."/>
            <person name="Walk T."/>
            <person name="White J."/>
            <person name="Yandava C."/>
            <person name="Izard J."/>
            <person name="Baranova O.V."/>
            <person name="Blanton J.M."/>
            <person name="Tanner A.C."/>
            <person name="Dewhirst F.E."/>
            <person name="Haas B."/>
            <person name="Nusbaum C."/>
            <person name="Birren B."/>
        </authorList>
    </citation>
    <scope>NUCLEOTIDE SEQUENCE [LARGE SCALE GENOMIC DNA]</scope>
    <source>
        <strain evidence="2">1-1 BBBD Race 1</strain>
    </source>
</reference>
<gene>
    <name evidence="2" type="ORF">PTTG_29808</name>
</gene>
<feature type="region of interest" description="Disordered" evidence="1">
    <location>
        <begin position="79"/>
        <end position="112"/>
    </location>
</feature>
<reference evidence="3" key="4">
    <citation type="submission" date="2025-05" db="UniProtKB">
        <authorList>
            <consortium name="EnsemblFungi"/>
        </authorList>
    </citation>
    <scope>IDENTIFICATION</scope>
    <source>
        <strain evidence="3">isolate 1-1 / race 1 (BBBD)</strain>
    </source>
</reference>
<keyword evidence="4" id="KW-1185">Reference proteome</keyword>